<dbReference type="GeneID" id="115271971"/>
<reference evidence="8" key="3">
    <citation type="submission" date="2025-09" db="UniProtKB">
        <authorList>
            <consortium name="Ensembl"/>
        </authorList>
    </citation>
    <scope>IDENTIFICATION</scope>
</reference>
<dbReference type="Gene3D" id="1.10.1450.10">
    <property type="entry name" value="Tetraspanin"/>
    <property type="match status" value="1"/>
</dbReference>
<dbReference type="RefSeq" id="XP_029770818.1">
    <property type="nucleotide sequence ID" value="XM_029914958.1"/>
</dbReference>
<evidence type="ECO:0000256" key="4">
    <source>
        <dbReference type="ARBA" id="ARBA00022989"/>
    </source>
</evidence>
<reference evidence="8 9" key="1">
    <citation type="submission" date="2019-05" db="EMBL/GenBank/DDBJ databases">
        <title>A Chromosome-scale Meerkat (S. suricatta) Genome Assembly.</title>
        <authorList>
            <person name="Dudchenko O."/>
            <person name="Lieberman Aiden E."/>
            <person name="Tung J."/>
            <person name="Barreiro L.B."/>
            <person name="Clutton-Brock T.H."/>
        </authorList>
    </citation>
    <scope>NUCLEOTIDE SEQUENCE [LARGE SCALE GENOMIC DNA]</scope>
</reference>
<organism evidence="8 9">
    <name type="scientific">Suricata suricatta</name>
    <name type="common">Meerkat</name>
    <dbReference type="NCBI Taxonomy" id="37032"/>
    <lineage>
        <taxon>Eukaryota</taxon>
        <taxon>Metazoa</taxon>
        <taxon>Chordata</taxon>
        <taxon>Craniata</taxon>
        <taxon>Vertebrata</taxon>
        <taxon>Euteleostomi</taxon>
        <taxon>Mammalia</taxon>
        <taxon>Eutheria</taxon>
        <taxon>Laurasiatheria</taxon>
        <taxon>Carnivora</taxon>
        <taxon>Feliformia</taxon>
        <taxon>Herpestidae</taxon>
        <taxon>Suricata</taxon>
    </lineage>
</organism>
<feature type="disulfide bond" evidence="6">
    <location>
        <begin position="155"/>
        <end position="183"/>
    </location>
</feature>
<evidence type="ECO:0000313" key="8">
    <source>
        <dbReference type="Ensembl" id="ENSSSUP00005013999.1"/>
    </source>
</evidence>
<keyword evidence="3 7" id="KW-0812">Transmembrane</keyword>
<feature type="transmembrane region" description="Helical" evidence="7">
    <location>
        <begin position="89"/>
        <end position="111"/>
    </location>
</feature>
<dbReference type="InterPro" id="IPR018499">
    <property type="entry name" value="Tetraspanin/Peripherin"/>
</dbReference>
<dbReference type="CTD" id="10077"/>
<keyword evidence="9" id="KW-1185">Reference proteome</keyword>
<dbReference type="InterPro" id="IPR000301">
    <property type="entry name" value="Tetraspanin_animals"/>
</dbReference>
<dbReference type="GO" id="GO:0007154">
    <property type="term" value="P:cell communication"/>
    <property type="evidence" value="ECO:0007669"/>
    <property type="project" value="UniProtKB-ARBA"/>
</dbReference>
<dbReference type="Pfam" id="PF00335">
    <property type="entry name" value="Tetraspanin"/>
    <property type="match status" value="1"/>
</dbReference>
<evidence type="ECO:0000256" key="5">
    <source>
        <dbReference type="ARBA" id="ARBA00023136"/>
    </source>
</evidence>
<dbReference type="SUPFAM" id="SSF48652">
    <property type="entry name" value="Tetraspanin"/>
    <property type="match status" value="1"/>
</dbReference>
<feature type="transmembrane region" description="Helical" evidence="7">
    <location>
        <begin position="58"/>
        <end position="82"/>
    </location>
</feature>
<name>A0A673TYA5_SURSU</name>
<dbReference type="GO" id="GO:0016020">
    <property type="term" value="C:membrane"/>
    <property type="evidence" value="ECO:0007669"/>
    <property type="project" value="UniProtKB-SubCell"/>
</dbReference>
<dbReference type="OMA" id="WAFCTSI"/>
<dbReference type="FunFam" id="1.10.1450.10:FF:000022">
    <property type="entry name" value="Tetraspanin 32"/>
    <property type="match status" value="1"/>
</dbReference>
<dbReference type="Ensembl" id="ENSSSUT00005015988.1">
    <property type="protein sequence ID" value="ENSSSUP00005013999.1"/>
    <property type="gene ID" value="ENSSSUG00005009004.1"/>
</dbReference>
<comment type="subcellular location">
    <subcellularLocation>
        <location evidence="1 7">Membrane</location>
        <topology evidence="1 7">Multi-pass membrane protein</topology>
    </subcellularLocation>
</comment>
<evidence type="ECO:0000313" key="9">
    <source>
        <dbReference type="Proteomes" id="UP000472268"/>
    </source>
</evidence>
<sequence>MQCRSRVRVAKCQMLVTSSFVLLLGLSMATLAAGSYFGAHFAVIGRASSDRTPYEATRRWAFCTSISLAGLLTLGAVLGAVATVREAGGLMAAGFLCFALGFCALVQVAVWKFHNPTQVEDAVLDAYDLVYDQAVRSGPSTVRQQLAAIQDTFQCCGKTSPFGLLGDAEASLCPGEEAARQDCLVGIRSSLRTYGHIASILTGIGLASMVYAMGLSSFLWFAIRTGSSLDRRGKYTLSRSRP</sequence>
<keyword evidence="4 7" id="KW-1133">Transmembrane helix</keyword>
<dbReference type="Proteomes" id="UP000472268">
    <property type="component" value="Chromosome 11"/>
</dbReference>
<dbReference type="GO" id="GO:0023052">
    <property type="term" value="P:signaling"/>
    <property type="evidence" value="ECO:0007669"/>
    <property type="project" value="UniProtKB-ARBA"/>
</dbReference>
<accession>A0A673TYA5</accession>
<feature type="transmembrane region" description="Helical" evidence="7">
    <location>
        <begin position="197"/>
        <end position="223"/>
    </location>
</feature>
<keyword evidence="6" id="KW-1015">Disulfide bond</keyword>
<feature type="disulfide bond" evidence="6">
    <location>
        <begin position="156"/>
        <end position="173"/>
    </location>
</feature>
<comment type="caution">
    <text evidence="7">Lacks conserved residue(s) required for the propagation of feature annotation.</text>
</comment>
<protein>
    <recommendedName>
        <fullName evidence="7">Tetraspanin</fullName>
    </recommendedName>
</protein>
<proteinExistence type="inferred from homology"/>
<keyword evidence="5 7" id="KW-0472">Membrane</keyword>
<comment type="similarity">
    <text evidence="2 7">Belongs to the tetraspanin (TM4SF) family.</text>
</comment>
<evidence type="ECO:0000256" key="6">
    <source>
        <dbReference type="PIRSR" id="PIRSR002419-1"/>
    </source>
</evidence>
<evidence type="ECO:0000256" key="2">
    <source>
        <dbReference type="ARBA" id="ARBA00006840"/>
    </source>
</evidence>
<evidence type="ECO:0000256" key="3">
    <source>
        <dbReference type="ARBA" id="ARBA00022692"/>
    </source>
</evidence>
<gene>
    <name evidence="8" type="primary">TSPAN32</name>
</gene>
<reference evidence="8" key="2">
    <citation type="submission" date="2025-08" db="UniProtKB">
        <authorList>
            <consortium name="Ensembl"/>
        </authorList>
    </citation>
    <scope>IDENTIFICATION</scope>
</reference>
<dbReference type="AlphaFoldDB" id="A0A673TYA5"/>
<evidence type="ECO:0000256" key="1">
    <source>
        <dbReference type="ARBA" id="ARBA00004141"/>
    </source>
</evidence>
<dbReference type="InterPro" id="IPR008952">
    <property type="entry name" value="Tetraspanin_EC2_sf"/>
</dbReference>
<evidence type="ECO:0000256" key="7">
    <source>
        <dbReference type="RuleBase" id="RU361218"/>
    </source>
</evidence>
<dbReference type="PIRSF" id="PIRSF002419">
    <property type="entry name" value="Tetraspanin"/>
    <property type="match status" value="1"/>
</dbReference>